<evidence type="ECO:0000313" key="11">
    <source>
        <dbReference type="Proteomes" id="UP000198287"/>
    </source>
</evidence>
<evidence type="ECO:0000313" key="10">
    <source>
        <dbReference type="EMBL" id="OXA57072.1"/>
    </source>
</evidence>
<accession>A0A226EHI6</accession>
<feature type="region of interest" description="Disordered" evidence="7">
    <location>
        <begin position="952"/>
        <end position="988"/>
    </location>
</feature>
<sequence length="1009" mass="110680">MLMRRCADEQCCWGAGRTVTLFWVAVILLPPITISNQTPGVPNNSLATVSTMQGVSNDPSTEASCTPEADFGCVNWTIANSIKATCPNFEMKIWRHYAPRGQKAAGDYTEVKNVTTPDECAKSCCLDNTCHYAFTVNVTCYLLNCVYGSYLCAPNLFAELATTTDFAMVLVRVPKSTPLSGITCEVGTETACKAHQKCIPTNHRSRNGICVCESGFYFDTDKKECLLESDNVTIKTSEITTTTTSTTTTTTVAPPIELTVSVNSKNVTLPENEVSLSAYVVPQAPADHPYSYKWTLISNPADDTATVEGQTTDTLRLTGFKEGKYVFQMTASNLQSNGSANATINVERSAGTNQAPIAIISPQEQTIQLPTSSAVLDASLSTDDDKIISYKWELGKGPILYTLNPSKSLNSSTLQVENLIPGNYTFKLIVEDSEHVINSTTANITVIKEPDYPPSANPGKDIVIYLPQTAVVLNGNASTDDKKIVDWEWKATGEQTKAIDMQDSHTPYLKVSHLQVGLYQFELKVTDEGGQFSSATVHVVVKEATGNPPKADAGSDQTTVLNKQNWLILDGSKSKSDSNKITQYNWSQIRGPNNATISMIENGIRVNVSSLTKGEYEFLLVVEDESKLQGNSTVKINVIQRVNEPPHANAGGNIDVKLPKSLVLLNGSASSDDVKIVSWAWERLPDSLAAGVILQGSDTASILQLTDLVPGKYMFKLTVKDEQGTADEDVAILTVAGESHERELVEVVLGVQLNQLTESDKNKVILQLALLLHDTKLLLNHIQAQLHSGNAVLQLHGESKLGEIVNGSQLAGQLRRRLYQDAGLLQFPIYSIDTKLCLDSCSNHGTCQDTPDGRECVCSAFWMENILKRKFGNKERNCEWSKIYVGVVVSLLLTMMFALMWSLSFIFRRNFKALKENQNTNSSSSPSNGKRSYHANKKQYTLLDDDDEELELRTQEDEDDAESEDSDSDILFETHSKRSKSKNGSLLMLPLTGNGIRNGILKNSRRVKT</sequence>
<keyword evidence="4 8" id="KW-0472">Membrane</keyword>
<dbReference type="SMART" id="SM00181">
    <property type="entry name" value="EGF"/>
    <property type="match status" value="2"/>
</dbReference>
<proteinExistence type="predicted"/>
<dbReference type="InterPro" id="IPR000742">
    <property type="entry name" value="EGF"/>
</dbReference>
<dbReference type="CDD" id="cd00053">
    <property type="entry name" value="EGF"/>
    <property type="match status" value="1"/>
</dbReference>
<keyword evidence="6" id="KW-0245">EGF-like domain</keyword>
<dbReference type="InterPro" id="IPR035986">
    <property type="entry name" value="PKD_dom_sf"/>
</dbReference>
<evidence type="ECO:0000256" key="3">
    <source>
        <dbReference type="ARBA" id="ARBA00022989"/>
    </source>
</evidence>
<dbReference type="InterPro" id="IPR022409">
    <property type="entry name" value="PKD/Chitinase_dom"/>
</dbReference>
<dbReference type="InterPro" id="IPR056502">
    <property type="entry name" value="KIAA0319-like_C"/>
</dbReference>
<feature type="disulfide bond" evidence="6">
    <location>
        <begin position="837"/>
        <end position="847"/>
    </location>
</feature>
<dbReference type="GO" id="GO:0031410">
    <property type="term" value="C:cytoplasmic vesicle"/>
    <property type="evidence" value="ECO:0007669"/>
    <property type="project" value="TreeGrafter"/>
</dbReference>
<dbReference type="PANTHER" id="PTHR46182:SF2">
    <property type="entry name" value="FI19480P1"/>
    <property type="match status" value="1"/>
</dbReference>
<evidence type="ECO:0000256" key="7">
    <source>
        <dbReference type="SAM" id="MobiDB-lite"/>
    </source>
</evidence>
<dbReference type="STRING" id="158441.A0A226EHI6"/>
<evidence type="ECO:0000259" key="9">
    <source>
        <dbReference type="PROSITE" id="PS50026"/>
    </source>
</evidence>
<dbReference type="Pfam" id="PF22352">
    <property type="entry name" value="K319L-like_PKD"/>
    <property type="match status" value="5"/>
</dbReference>
<dbReference type="Proteomes" id="UP000198287">
    <property type="component" value="Unassembled WGS sequence"/>
</dbReference>
<keyword evidence="5" id="KW-0325">Glycoprotein</keyword>
<gene>
    <name evidence="10" type="ORF">Fcan01_08227</name>
</gene>
<evidence type="ECO:0000256" key="4">
    <source>
        <dbReference type="ARBA" id="ARBA00023136"/>
    </source>
</evidence>
<feature type="domain" description="EGF-like" evidence="9">
    <location>
        <begin position="833"/>
        <end position="865"/>
    </location>
</feature>
<dbReference type="GO" id="GO:0001764">
    <property type="term" value="P:neuron migration"/>
    <property type="evidence" value="ECO:0007669"/>
    <property type="project" value="TreeGrafter"/>
</dbReference>
<dbReference type="SMART" id="SM00089">
    <property type="entry name" value="PKD"/>
    <property type="match status" value="4"/>
</dbReference>
<dbReference type="SUPFAM" id="SSF49299">
    <property type="entry name" value="PKD domain"/>
    <property type="match status" value="3"/>
</dbReference>
<evidence type="ECO:0000256" key="2">
    <source>
        <dbReference type="ARBA" id="ARBA00022692"/>
    </source>
</evidence>
<dbReference type="CDD" id="cd00146">
    <property type="entry name" value="PKD"/>
    <property type="match status" value="1"/>
</dbReference>
<evidence type="ECO:0000256" key="8">
    <source>
        <dbReference type="SAM" id="Phobius"/>
    </source>
</evidence>
<dbReference type="PROSITE" id="PS01186">
    <property type="entry name" value="EGF_2"/>
    <property type="match status" value="1"/>
</dbReference>
<dbReference type="FunFam" id="2.60.40.10:FF:000061">
    <property type="entry name" value="Dyslexia-associated protein KIAA0319 homolog"/>
    <property type="match status" value="2"/>
</dbReference>
<dbReference type="Pfam" id="PF23620">
    <property type="entry name" value="KIAA0319"/>
    <property type="match status" value="1"/>
</dbReference>
<evidence type="ECO:0000256" key="5">
    <source>
        <dbReference type="ARBA" id="ARBA00023180"/>
    </source>
</evidence>
<dbReference type="OMA" id="AYVIPDE"/>
<feature type="transmembrane region" description="Helical" evidence="8">
    <location>
        <begin position="12"/>
        <end position="32"/>
    </location>
</feature>
<evidence type="ECO:0000256" key="6">
    <source>
        <dbReference type="PROSITE-ProRule" id="PRU00076"/>
    </source>
</evidence>
<dbReference type="Gene3D" id="2.60.40.10">
    <property type="entry name" value="Immunoglobulins"/>
    <property type="match status" value="5"/>
</dbReference>
<comment type="caution">
    <text evidence="6">Lacks conserved residue(s) required for the propagation of feature annotation.</text>
</comment>
<dbReference type="PANTHER" id="PTHR46182">
    <property type="entry name" value="FI19480P1"/>
    <property type="match status" value="1"/>
</dbReference>
<dbReference type="InterPro" id="IPR029865">
    <property type="entry name" value="KIAA0319-like"/>
</dbReference>
<keyword evidence="3 8" id="KW-1133">Transmembrane helix</keyword>
<feature type="compositionally biased region" description="Acidic residues" evidence="7">
    <location>
        <begin position="952"/>
        <end position="970"/>
    </location>
</feature>
<comment type="caution">
    <text evidence="10">The sequence shown here is derived from an EMBL/GenBank/DDBJ whole genome shotgun (WGS) entry which is preliminary data.</text>
</comment>
<evidence type="ECO:0000256" key="1">
    <source>
        <dbReference type="ARBA" id="ARBA00004370"/>
    </source>
</evidence>
<keyword evidence="6" id="KW-1015">Disulfide bond</keyword>
<comment type="subcellular location">
    <subcellularLocation>
        <location evidence="1">Membrane</location>
    </subcellularLocation>
</comment>
<dbReference type="FunFam" id="2.60.40.10:FF:000257">
    <property type="entry name" value="Dyslexia-associated protein KIAA0319-like"/>
    <property type="match status" value="1"/>
</dbReference>
<organism evidence="10 11">
    <name type="scientific">Folsomia candida</name>
    <name type="common">Springtail</name>
    <dbReference type="NCBI Taxonomy" id="158441"/>
    <lineage>
        <taxon>Eukaryota</taxon>
        <taxon>Metazoa</taxon>
        <taxon>Ecdysozoa</taxon>
        <taxon>Arthropoda</taxon>
        <taxon>Hexapoda</taxon>
        <taxon>Collembola</taxon>
        <taxon>Entomobryomorpha</taxon>
        <taxon>Isotomoidea</taxon>
        <taxon>Isotomidae</taxon>
        <taxon>Proisotominae</taxon>
        <taxon>Folsomia</taxon>
    </lineage>
</organism>
<dbReference type="EMBL" id="LNIX01000003">
    <property type="protein sequence ID" value="OXA57072.1"/>
    <property type="molecule type" value="Genomic_DNA"/>
</dbReference>
<reference evidence="10 11" key="1">
    <citation type="submission" date="2015-12" db="EMBL/GenBank/DDBJ databases">
        <title>The genome of Folsomia candida.</title>
        <authorList>
            <person name="Faddeeva A."/>
            <person name="Derks M.F."/>
            <person name="Anvar Y."/>
            <person name="Smit S."/>
            <person name="Van Straalen N."/>
            <person name="Roelofs D."/>
        </authorList>
    </citation>
    <scope>NUCLEOTIDE SEQUENCE [LARGE SCALE GENOMIC DNA]</scope>
    <source>
        <strain evidence="10 11">VU population</strain>
        <tissue evidence="10">Whole body</tissue>
    </source>
</reference>
<name>A0A226EHI6_FOLCA</name>
<protein>
    <recommendedName>
        <fullName evidence="9">EGF-like domain-containing protein</fullName>
    </recommendedName>
</protein>
<feature type="transmembrane region" description="Helical" evidence="8">
    <location>
        <begin position="883"/>
        <end position="907"/>
    </location>
</feature>
<dbReference type="AlphaFoldDB" id="A0A226EHI6"/>
<keyword evidence="11" id="KW-1185">Reference proteome</keyword>
<keyword evidence="2 8" id="KW-0812">Transmembrane</keyword>
<dbReference type="OrthoDB" id="536372at2759"/>
<dbReference type="InterPro" id="IPR013783">
    <property type="entry name" value="Ig-like_fold"/>
</dbReference>
<dbReference type="PROSITE" id="PS50026">
    <property type="entry name" value="EGF_3"/>
    <property type="match status" value="1"/>
</dbReference>
<dbReference type="GO" id="GO:0016020">
    <property type="term" value="C:membrane"/>
    <property type="evidence" value="ECO:0007669"/>
    <property type="project" value="UniProtKB-SubCell"/>
</dbReference>